<comment type="caution">
    <text evidence="1">The sequence shown here is derived from an EMBL/GenBank/DDBJ whole genome shotgun (WGS) entry which is preliminary data.</text>
</comment>
<name>A0ACC3BZ46_PYRYE</name>
<evidence type="ECO:0000313" key="1">
    <source>
        <dbReference type="EMBL" id="KAK1863192.1"/>
    </source>
</evidence>
<sequence length="277" mass="28579">MALLPSCPPPAPHRPLERPDPVLVAALVAGDGDTVAARLAGDELVNAAALRPYIFFDGTKPYTRNVITVNEHYALIAMCWSPGRASPVHDHAGSGCWLRVVSGELTEALYSVPWEQEEGEPCSGAAKVVTDGPLLSSGEGGEANAATGTAPVSDADSSGSDADSGDGDQRVRLVTRRPLPAGSCSYMADDIGIHAVSNSSSVTPAVSLHCYAPPFASCHVFGRVLNGKGVAGAIERVGKEVVMTFDSVGGVVLGEPGGALIKSFVPEGRGDVLMYDI</sequence>
<reference evidence="1" key="1">
    <citation type="submission" date="2019-11" db="EMBL/GenBank/DDBJ databases">
        <title>Nori genome reveals adaptations in red seaweeds to the harsh intertidal environment.</title>
        <authorList>
            <person name="Wang D."/>
            <person name="Mao Y."/>
        </authorList>
    </citation>
    <scope>NUCLEOTIDE SEQUENCE</scope>
    <source>
        <tissue evidence="1">Gametophyte</tissue>
    </source>
</reference>
<gene>
    <name evidence="1" type="ORF">I4F81_005753</name>
</gene>
<protein>
    <submittedName>
        <fullName evidence="1">Uncharacterized protein</fullName>
    </submittedName>
</protein>
<proteinExistence type="predicted"/>
<dbReference type="Proteomes" id="UP000798662">
    <property type="component" value="Chromosome 2"/>
</dbReference>
<organism evidence="1 2">
    <name type="scientific">Pyropia yezoensis</name>
    <name type="common">Susabi-nori</name>
    <name type="synonym">Porphyra yezoensis</name>
    <dbReference type="NCBI Taxonomy" id="2788"/>
    <lineage>
        <taxon>Eukaryota</taxon>
        <taxon>Rhodophyta</taxon>
        <taxon>Bangiophyceae</taxon>
        <taxon>Bangiales</taxon>
        <taxon>Bangiaceae</taxon>
        <taxon>Pyropia</taxon>
    </lineage>
</organism>
<accession>A0ACC3BZ46</accession>
<evidence type="ECO:0000313" key="2">
    <source>
        <dbReference type="Proteomes" id="UP000798662"/>
    </source>
</evidence>
<keyword evidence="2" id="KW-1185">Reference proteome</keyword>
<dbReference type="EMBL" id="CM020619">
    <property type="protein sequence ID" value="KAK1863192.1"/>
    <property type="molecule type" value="Genomic_DNA"/>
</dbReference>